<sequence length="306" mass="34754">MALVSLKKVKLPNGEEIAYREREGGTEKVLLIHGNMTSSVHWDVVIEGLDERFKVFAVDLRGFGESSYQQPVTEIKDFADDVKLFCDEIGLEGFAIVGWSLGGTVAQQFCADYPEYAERLFLLASGSSRGYPHFATGENGLPDTSRRLATLEEVKRDTKTKLVQGAYDANNYDFLRQTWDMLIYRKNKPEKERYKKYLKDMTTQRNLAETYHSLNIFNISNVHNGLTQGQDKIKDITIPVLIAWGDEDLVVTKQMTEELIEDYGDKAEYKDLTGSGHSPVIDDLPGLLEIMEDFFTAKKEVKQKGR</sequence>
<keyword evidence="3" id="KW-1185">Reference proteome</keyword>
<accession>A0ABV9DKT1</accession>
<dbReference type="SUPFAM" id="SSF53474">
    <property type="entry name" value="alpha/beta-Hydrolases"/>
    <property type="match status" value="1"/>
</dbReference>
<dbReference type="Pfam" id="PF00561">
    <property type="entry name" value="Abhydrolase_1"/>
    <property type="match status" value="1"/>
</dbReference>
<dbReference type="PANTHER" id="PTHR43798:SF33">
    <property type="entry name" value="HYDROLASE, PUTATIVE (AFU_ORTHOLOGUE AFUA_2G14860)-RELATED"/>
    <property type="match status" value="1"/>
</dbReference>
<dbReference type="EMBL" id="JBHSFU010000008">
    <property type="protein sequence ID" value="MFC4559447.1"/>
    <property type="molecule type" value="Genomic_DNA"/>
</dbReference>
<dbReference type="PANTHER" id="PTHR43798">
    <property type="entry name" value="MONOACYLGLYCEROL LIPASE"/>
    <property type="match status" value="1"/>
</dbReference>
<dbReference type="Proteomes" id="UP001595989">
    <property type="component" value="Unassembled WGS sequence"/>
</dbReference>
<dbReference type="Gene3D" id="3.40.50.1820">
    <property type="entry name" value="alpha/beta hydrolase"/>
    <property type="match status" value="1"/>
</dbReference>
<dbReference type="InterPro" id="IPR000073">
    <property type="entry name" value="AB_hydrolase_1"/>
</dbReference>
<feature type="domain" description="AB hydrolase-1" evidence="1">
    <location>
        <begin position="29"/>
        <end position="283"/>
    </location>
</feature>
<protein>
    <submittedName>
        <fullName evidence="2">Alpha/beta fold hydrolase</fullName>
    </submittedName>
</protein>
<comment type="caution">
    <text evidence="2">The sequence shown here is derived from an EMBL/GenBank/DDBJ whole genome shotgun (WGS) entry which is preliminary data.</text>
</comment>
<dbReference type="InterPro" id="IPR029058">
    <property type="entry name" value="AB_hydrolase_fold"/>
</dbReference>
<dbReference type="PRINTS" id="PR00111">
    <property type="entry name" value="ABHYDROLASE"/>
</dbReference>
<keyword evidence="2" id="KW-0378">Hydrolase</keyword>
<gene>
    <name evidence="2" type="ORF">ACFO3D_14710</name>
</gene>
<evidence type="ECO:0000313" key="2">
    <source>
        <dbReference type="EMBL" id="MFC4559447.1"/>
    </source>
</evidence>
<dbReference type="GO" id="GO:0016787">
    <property type="term" value="F:hydrolase activity"/>
    <property type="evidence" value="ECO:0007669"/>
    <property type="project" value="UniProtKB-KW"/>
</dbReference>
<name>A0ABV9DKT1_9BACI</name>
<dbReference type="InterPro" id="IPR050266">
    <property type="entry name" value="AB_hydrolase_sf"/>
</dbReference>
<evidence type="ECO:0000313" key="3">
    <source>
        <dbReference type="Proteomes" id="UP001595989"/>
    </source>
</evidence>
<organism evidence="2 3">
    <name type="scientific">Virgibacillus kekensis</name>
    <dbReference type="NCBI Taxonomy" id="202261"/>
    <lineage>
        <taxon>Bacteria</taxon>
        <taxon>Bacillati</taxon>
        <taxon>Bacillota</taxon>
        <taxon>Bacilli</taxon>
        <taxon>Bacillales</taxon>
        <taxon>Bacillaceae</taxon>
        <taxon>Virgibacillus</taxon>
    </lineage>
</organism>
<reference evidence="3" key="1">
    <citation type="journal article" date="2019" name="Int. J. Syst. Evol. Microbiol.">
        <title>The Global Catalogue of Microorganisms (GCM) 10K type strain sequencing project: providing services to taxonomists for standard genome sequencing and annotation.</title>
        <authorList>
            <consortium name="The Broad Institute Genomics Platform"/>
            <consortium name="The Broad Institute Genome Sequencing Center for Infectious Disease"/>
            <person name="Wu L."/>
            <person name="Ma J."/>
        </authorList>
    </citation>
    <scope>NUCLEOTIDE SEQUENCE [LARGE SCALE GENOMIC DNA]</scope>
    <source>
        <strain evidence="3">CGMCC 4.7426</strain>
    </source>
</reference>
<dbReference type="RefSeq" id="WP_390297610.1">
    <property type="nucleotide sequence ID" value="NZ_JBHSFU010000008.1"/>
</dbReference>
<evidence type="ECO:0000259" key="1">
    <source>
        <dbReference type="Pfam" id="PF00561"/>
    </source>
</evidence>
<proteinExistence type="predicted"/>